<name>A0A3S4M9V2_CITKO</name>
<keyword evidence="2" id="KW-0732">Signal</keyword>
<dbReference type="SUPFAM" id="SSF75005">
    <property type="entry name" value="Arabinanase/levansucrase/invertase"/>
    <property type="match status" value="1"/>
</dbReference>
<evidence type="ECO:0000313" key="6">
    <source>
        <dbReference type="Proteomes" id="UP000270272"/>
    </source>
</evidence>
<evidence type="ECO:0000313" key="5">
    <source>
        <dbReference type="EMBL" id="VEB93298.1"/>
    </source>
</evidence>
<evidence type="ECO:0000256" key="4">
    <source>
        <dbReference type="ARBA" id="ARBA00023295"/>
    </source>
</evidence>
<sequence>MCELIWAPEIHRIDGKWYIYFAAAHTQALDKLGMFQHRMFVLECTDADPLSGVWEEKGQIKTHLIPSRWMPRLFSHQGKQWYLWAQKAPDIAGTPISILPGWKSVDDQSAPVMLSKPEYGLGVSGFSRQ</sequence>
<dbReference type="Proteomes" id="UP000270272">
    <property type="component" value="Chromosome"/>
</dbReference>
<dbReference type="Pfam" id="PF04616">
    <property type="entry name" value="Glyco_hydro_43"/>
    <property type="match status" value="1"/>
</dbReference>
<dbReference type="Gene3D" id="2.115.10.20">
    <property type="entry name" value="Glycosyl hydrolase domain, family 43"/>
    <property type="match status" value="1"/>
</dbReference>
<evidence type="ECO:0000256" key="3">
    <source>
        <dbReference type="ARBA" id="ARBA00022801"/>
    </source>
</evidence>
<dbReference type="PANTHER" id="PTHR43817:SF1">
    <property type="entry name" value="HYDROLASE, FAMILY 43, PUTATIVE (AFU_ORTHOLOGUE AFUA_3G01660)-RELATED"/>
    <property type="match status" value="1"/>
</dbReference>
<proteinExistence type="inferred from homology"/>
<dbReference type="PANTHER" id="PTHR43817">
    <property type="entry name" value="GLYCOSYL HYDROLASE"/>
    <property type="match status" value="1"/>
</dbReference>
<accession>A0A3S4M9V2</accession>
<dbReference type="GO" id="GO:0005975">
    <property type="term" value="P:carbohydrate metabolic process"/>
    <property type="evidence" value="ECO:0007669"/>
    <property type="project" value="InterPro"/>
</dbReference>
<dbReference type="InterPro" id="IPR006710">
    <property type="entry name" value="Glyco_hydro_43"/>
</dbReference>
<dbReference type="EC" id="3.2.1.55" evidence="5"/>
<keyword evidence="3 5" id="KW-0378">Hydrolase</keyword>
<reference evidence="5 6" key="1">
    <citation type="submission" date="2018-12" db="EMBL/GenBank/DDBJ databases">
        <authorList>
            <consortium name="Pathogen Informatics"/>
        </authorList>
    </citation>
    <scope>NUCLEOTIDE SEQUENCE [LARGE SCALE GENOMIC DNA]</scope>
    <source>
        <strain evidence="5 6">NCTC11075</strain>
    </source>
</reference>
<evidence type="ECO:0000256" key="1">
    <source>
        <dbReference type="ARBA" id="ARBA00009865"/>
    </source>
</evidence>
<evidence type="ECO:0000256" key="2">
    <source>
        <dbReference type="ARBA" id="ARBA00022729"/>
    </source>
</evidence>
<organism evidence="5 6">
    <name type="scientific">Citrobacter koseri</name>
    <name type="common">Citrobacter diversus</name>
    <dbReference type="NCBI Taxonomy" id="545"/>
    <lineage>
        <taxon>Bacteria</taxon>
        <taxon>Pseudomonadati</taxon>
        <taxon>Pseudomonadota</taxon>
        <taxon>Gammaproteobacteria</taxon>
        <taxon>Enterobacterales</taxon>
        <taxon>Enterobacteriaceae</taxon>
        <taxon>Citrobacter</taxon>
    </lineage>
</organism>
<gene>
    <name evidence="5" type="ORF">NCTC11075_04178</name>
</gene>
<dbReference type="AlphaFoldDB" id="A0A3S4M9V2"/>
<dbReference type="InterPro" id="IPR023296">
    <property type="entry name" value="Glyco_hydro_beta-prop_sf"/>
</dbReference>
<protein>
    <submittedName>
        <fullName evidence="5">Glycosyl hydrolase</fullName>
        <ecNumber evidence="5">3.2.1.55</ecNumber>
    </submittedName>
</protein>
<dbReference type="EMBL" id="LR134204">
    <property type="protein sequence ID" value="VEB93298.1"/>
    <property type="molecule type" value="Genomic_DNA"/>
</dbReference>
<comment type="similarity">
    <text evidence="1">Belongs to the glycosyl hydrolase 43 family.</text>
</comment>
<keyword evidence="4 5" id="KW-0326">Glycosidase</keyword>
<dbReference type="GO" id="GO:0046556">
    <property type="term" value="F:alpha-L-arabinofuranosidase activity"/>
    <property type="evidence" value="ECO:0007669"/>
    <property type="project" value="UniProtKB-EC"/>
</dbReference>